<organism evidence="2 3">
    <name type="scientific">Tardiphaga alba</name>
    <dbReference type="NCBI Taxonomy" id="340268"/>
    <lineage>
        <taxon>Bacteria</taxon>
        <taxon>Pseudomonadati</taxon>
        <taxon>Pseudomonadota</taxon>
        <taxon>Alphaproteobacteria</taxon>
        <taxon>Hyphomicrobiales</taxon>
        <taxon>Nitrobacteraceae</taxon>
        <taxon>Tardiphaga</taxon>
    </lineage>
</organism>
<dbReference type="Proteomes" id="UP000682843">
    <property type="component" value="Chromosome"/>
</dbReference>
<accession>A0ABX8AHR5</accession>
<dbReference type="InterPro" id="IPR012338">
    <property type="entry name" value="Beta-lactam/transpept-like"/>
</dbReference>
<keyword evidence="2" id="KW-0378">Hydrolase</keyword>
<gene>
    <name evidence="2" type="ORF">RPMA_26180</name>
</gene>
<dbReference type="PANTHER" id="PTHR43283:SF3">
    <property type="entry name" value="BETA-LACTAMASE FAMILY PROTEIN (AFU_ORTHOLOGUE AFUA_5G07500)"/>
    <property type="match status" value="1"/>
</dbReference>
<proteinExistence type="predicted"/>
<dbReference type="PANTHER" id="PTHR43283">
    <property type="entry name" value="BETA-LACTAMASE-RELATED"/>
    <property type="match status" value="1"/>
</dbReference>
<reference evidence="2 3" key="1">
    <citation type="submission" date="2019-02" db="EMBL/GenBank/DDBJ databases">
        <title>Emended description of the genus Rhodopseudomonas and description of Rhodopseudomonas albus sp. nov., a non-phototrophic, heavy-metal-tolerant bacterium isolated from garden soil.</title>
        <authorList>
            <person name="Bao Z."/>
            <person name="Cao W.W."/>
            <person name="Sato Y."/>
            <person name="Nishizawa T."/>
            <person name="Zhao J."/>
            <person name="Guo Y."/>
            <person name="Ohta H."/>
        </authorList>
    </citation>
    <scope>NUCLEOTIDE SEQUENCE [LARGE SCALE GENOMIC DNA]</scope>
    <source>
        <strain evidence="2 3">SK50-23</strain>
    </source>
</reference>
<dbReference type="GO" id="GO:0016787">
    <property type="term" value="F:hydrolase activity"/>
    <property type="evidence" value="ECO:0007669"/>
    <property type="project" value="UniProtKB-KW"/>
</dbReference>
<sequence length="391" mass="43875">MTMDSKDLDQLLGDAVNDHVIPGVGVMVSGPDKVHYCGVFGQKNVETADPIARDTIYKVSSWTKAITTTAFMQFVERGDIRLDQPVSSLIPAFKDIQVLDGFDGERPRLRKPVREVTLAHLASHSSGIAYEFWSEKKDRYSKIAGVPESYAGRNAKALSPLSFDPGEQWAYGTGIDWLGEIVEILSGERVDHYLNENVFRPLDMVDTAFSLNEEQQRRLATVHTRRGDDGFTPIAFDWPNPGQRILCGHGLYSSLDDYTKFLQMFLNNGSRHGKQVLSPASVEVMKANQIGDVNVGVMRSTVPHLSLDAEFFPGMTKKHSVGFQITTEEWEGMRSAGSLSWAGLLNLFYWWDPARSLAVTFASQLLPFQDRRVMDLFVRLEKAIYKTSWPS</sequence>
<evidence type="ECO:0000313" key="3">
    <source>
        <dbReference type="Proteomes" id="UP000682843"/>
    </source>
</evidence>
<evidence type="ECO:0000259" key="1">
    <source>
        <dbReference type="Pfam" id="PF00144"/>
    </source>
</evidence>
<dbReference type="SUPFAM" id="SSF56601">
    <property type="entry name" value="beta-lactamase/transpeptidase-like"/>
    <property type="match status" value="1"/>
</dbReference>
<dbReference type="InterPro" id="IPR050789">
    <property type="entry name" value="Diverse_Enzym_Activities"/>
</dbReference>
<evidence type="ECO:0000313" key="2">
    <source>
        <dbReference type="EMBL" id="QUS41935.1"/>
    </source>
</evidence>
<protein>
    <submittedName>
        <fullName evidence="2">Class A beta-lactamase-related serine hydrolase</fullName>
    </submittedName>
</protein>
<dbReference type="RefSeq" id="WP_328516538.1">
    <property type="nucleotide sequence ID" value="NZ_CP036498.1"/>
</dbReference>
<feature type="domain" description="Beta-lactamase-related" evidence="1">
    <location>
        <begin position="8"/>
        <end position="379"/>
    </location>
</feature>
<dbReference type="InterPro" id="IPR001466">
    <property type="entry name" value="Beta-lactam-related"/>
</dbReference>
<keyword evidence="3" id="KW-1185">Reference proteome</keyword>
<dbReference type="EMBL" id="CP036498">
    <property type="protein sequence ID" value="QUS41935.1"/>
    <property type="molecule type" value="Genomic_DNA"/>
</dbReference>
<name>A0ABX8AHR5_9BRAD</name>
<dbReference type="Gene3D" id="3.40.710.10">
    <property type="entry name" value="DD-peptidase/beta-lactamase superfamily"/>
    <property type="match status" value="1"/>
</dbReference>
<dbReference type="Pfam" id="PF00144">
    <property type="entry name" value="Beta-lactamase"/>
    <property type="match status" value="1"/>
</dbReference>